<organism evidence="3 4">
    <name type="scientific">Streptomyces eurocidicus</name>
    <name type="common">Streptoverticillium eurocidicus</name>
    <dbReference type="NCBI Taxonomy" id="66423"/>
    <lineage>
        <taxon>Bacteria</taxon>
        <taxon>Bacillati</taxon>
        <taxon>Actinomycetota</taxon>
        <taxon>Actinomycetes</taxon>
        <taxon>Kitasatosporales</taxon>
        <taxon>Streptomycetaceae</taxon>
        <taxon>Streptomyces</taxon>
    </lineage>
</organism>
<reference evidence="4" key="2">
    <citation type="submission" date="2015-07" db="EMBL/GenBank/DDBJ databases">
        <authorList>
            <person name="Graham D.E."/>
            <person name="Giannone R.J."/>
            <person name="Gulvik C.A."/>
            <person name="Hettich R.L."/>
            <person name="Klingeman D.M."/>
            <person name="Mahan K.M."/>
            <person name="Parry R.J."/>
            <person name="Spain J.C."/>
        </authorList>
    </citation>
    <scope>NUCLEOTIDE SEQUENCE [LARGE SCALE GENOMIC DNA]</scope>
    <source>
        <strain evidence="4">ATCC 27428</strain>
    </source>
</reference>
<dbReference type="InterPro" id="IPR043917">
    <property type="entry name" value="DUF5753"/>
</dbReference>
<protein>
    <submittedName>
        <fullName evidence="2">Transcriptional regulator with XRE-family HTH domain</fullName>
    </submittedName>
</protein>
<gene>
    <name evidence="3" type="ORF">AF335_16090</name>
    <name evidence="2" type="ORF">FHS36_002442</name>
</gene>
<dbReference type="GO" id="GO:0003677">
    <property type="term" value="F:DNA binding"/>
    <property type="evidence" value="ECO:0007669"/>
    <property type="project" value="InterPro"/>
</dbReference>
<dbReference type="Gene3D" id="1.10.260.40">
    <property type="entry name" value="lambda repressor-like DNA-binding domains"/>
    <property type="match status" value="1"/>
</dbReference>
<reference evidence="2 5" key="3">
    <citation type="submission" date="2020-08" db="EMBL/GenBank/DDBJ databases">
        <title>Genomic Encyclopedia of Type Strains, Phase III (KMG-III): the genomes of soil and plant-associated and newly described type strains.</title>
        <authorList>
            <person name="Whitman W."/>
        </authorList>
    </citation>
    <scope>NUCLEOTIDE SEQUENCE [LARGE SCALE GENOMIC DNA]</scope>
    <source>
        <strain evidence="2 5">CECT 3259</strain>
    </source>
</reference>
<dbReference type="PROSITE" id="PS50943">
    <property type="entry name" value="HTH_CROC1"/>
    <property type="match status" value="1"/>
</dbReference>
<dbReference type="AlphaFoldDB" id="A0A2N8NWK8"/>
<sequence>MTEREQDERLTIRQAIGLMIQHLRKRAGLSLRDLAEETRYGHSYINRVELGTQLPSDALMAALDQRFEMGGTLIQLLDTVRGGSVQEYGRTAATREAQAERIQVFTSSTIPALLQIEDYASALLRTARPKAPKGHFDEAVVNRMGRQRVFSREERPPYWAVMDESALKRPVGGKVAMMRQLTHTLKVAEDPDVTIQVLPFERGEYWMLGGSLTLLTAPNGATLAYVESFGSGELVGSPKRVVELSQRFDAVRGLALPECESLELIRKYLEGYQ</sequence>
<dbReference type="EMBL" id="JACHJF010000006">
    <property type="protein sequence ID" value="MBB5119009.1"/>
    <property type="molecule type" value="Genomic_DNA"/>
</dbReference>
<evidence type="ECO:0000313" key="3">
    <source>
        <dbReference type="EMBL" id="PNE33156.1"/>
    </source>
</evidence>
<dbReference type="Pfam" id="PF19054">
    <property type="entry name" value="DUF5753"/>
    <property type="match status" value="1"/>
</dbReference>
<dbReference type="SMART" id="SM00530">
    <property type="entry name" value="HTH_XRE"/>
    <property type="match status" value="1"/>
</dbReference>
<comment type="caution">
    <text evidence="3">The sequence shown here is derived from an EMBL/GenBank/DDBJ whole genome shotgun (WGS) entry which is preliminary data.</text>
</comment>
<accession>A0A2N8NWK8</accession>
<dbReference type="Pfam" id="PF13560">
    <property type="entry name" value="HTH_31"/>
    <property type="match status" value="1"/>
</dbReference>
<dbReference type="Proteomes" id="UP000235945">
    <property type="component" value="Unassembled WGS sequence"/>
</dbReference>
<name>A0A2N8NWK8_STREU</name>
<dbReference type="SUPFAM" id="SSF47413">
    <property type="entry name" value="lambda repressor-like DNA-binding domains"/>
    <property type="match status" value="1"/>
</dbReference>
<evidence type="ECO:0000259" key="1">
    <source>
        <dbReference type="PROSITE" id="PS50943"/>
    </source>
</evidence>
<reference evidence="3" key="1">
    <citation type="submission" date="2015-07" db="EMBL/GenBank/DDBJ databases">
        <authorList>
            <person name="Noorani M."/>
        </authorList>
    </citation>
    <scope>NUCLEOTIDE SEQUENCE [LARGE SCALE GENOMIC DNA]</scope>
    <source>
        <strain evidence="3">ATCC 27428</strain>
    </source>
</reference>
<keyword evidence="4" id="KW-1185">Reference proteome</keyword>
<dbReference type="RefSeq" id="WP_102919266.1">
    <property type="nucleotide sequence ID" value="NZ_JACHJF010000006.1"/>
</dbReference>
<evidence type="ECO:0000313" key="5">
    <source>
        <dbReference type="Proteomes" id="UP000528608"/>
    </source>
</evidence>
<dbReference type="CDD" id="cd00093">
    <property type="entry name" value="HTH_XRE"/>
    <property type="match status" value="1"/>
</dbReference>
<dbReference type="InterPro" id="IPR001387">
    <property type="entry name" value="Cro/C1-type_HTH"/>
</dbReference>
<dbReference type="Proteomes" id="UP000528608">
    <property type="component" value="Unassembled WGS sequence"/>
</dbReference>
<dbReference type="InterPro" id="IPR010982">
    <property type="entry name" value="Lambda_DNA-bd_dom_sf"/>
</dbReference>
<evidence type="ECO:0000313" key="2">
    <source>
        <dbReference type="EMBL" id="MBB5119009.1"/>
    </source>
</evidence>
<feature type="domain" description="HTH cro/C1-type" evidence="1">
    <location>
        <begin position="20"/>
        <end position="76"/>
    </location>
</feature>
<proteinExistence type="predicted"/>
<evidence type="ECO:0000313" key="4">
    <source>
        <dbReference type="Proteomes" id="UP000235945"/>
    </source>
</evidence>
<dbReference type="EMBL" id="LGUI01000004">
    <property type="protein sequence ID" value="PNE33156.1"/>
    <property type="molecule type" value="Genomic_DNA"/>
</dbReference>
<dbReference type="OrthoDB" id="4273809at2"/>